<evidence type="ECO:0000313" key="1">
    <source>
        <dbReference type="EMBL" id="MEQ2293396.1"/>
    </source>
</evidence>
<organism evidence="1 2">
    <name type="scientific">Ameca splendens</name>
    <dbReference type="NCBI Taxonomy" id="208324"/>
    <lineage>
        <taxon>Eukaryota</taxon>
        <taxon>Metazoa</taxon>
        <taxon>Chordata</taxon>
        <taxon>Craniata</taxon>
        <taxon>Vertebrata</taxon>
        <taxon>Euteleostomi</taxon>
        <taxon>Actinopterygii</taxon>
        <taxon>Neopterygii</taxon>
        <taxon>Teleostei</taxon>
        <taxon>Neoteleostei</taxon>
        <taxon>Acanthomorphata</taxon>
        <taxon>Ovalentaria</taxon>
        <taxon>Atherinomorphae</taxon>
        <taxon>Cyprinodontiformes</taxon>
        <taxon>Goodeidae</taxon>
        <taxon>Ameca</taxon>
    </lineage>
</organism>
<comment type="caution">
    <text evidence="1">The sequence shown here is derived from an EMBL/GenBank/DDBJ whole genome shotgun (WGS) entry which is preliminary data.</text>
</comment>
<dbReference type="Proteomes" id="UP001469553">
    <property type="component" value="Unassembled WGS sequence"/>
</dbReference>
<keyword evidence="2" id="KW-1185">Reference proteome</keyword>
<reference evidence="1 2" key="1">
    <citation type="submission" date="2021-06" db="EMBL/GenBank/DDBJ databases">
        <authorList>
            <person name="Palmer J.M."/>
        </authorList>
    </citation>
    <scope>NUCLEOTIDE SEQUENCE [LARGE SCALE GENOMIC DNA]</scope>
    <source>
        <strain evidence="1 2">AS_MEX2019</strain>
        <tissue evidence="1">Muscle</tissue>
    </source>
</reference>
<evidence type="ECO:0000313" key="2">
    <source>
        <dbReference type="Proteomes" id="UP001469553"/>
    </source>
</evidence>
<sequence>MNVFRMLIMHVGACVNHRGGLCFSNISSDLRPLLSERAGPQLLRKVMEDPFLRLEALRFLSAHNRHKHSEQKPPTV</sequence>
<gene>
    <name evidence="1" type="ORF">AMECASPLE_032922</name>
</gene>
<proteinExistence type="predicted"/>
<accession>A0ABV0YI53</accession>
<protein>
    <submittedName>
        <fullName evidence="1">Uncharacterized protein</fullName>
    </submittedName>
</protein>
<dbReference type="EMBL" id="JAHRIP010032573">
    <property type="protein sequence ID" value="MEQ2293396.1"/>
    <property type="molecule type" value="Genomic_DNA"/>
</dbReference>
<name>A0ABV0YI53_9TELE</name>